<dbReference type="Pfam" id="PF01248">
    <property type="entry name" value="Ribosomal_L7Ae"/>
    <property type="match status" value="1"/>
</dbReference>
<dbReference type="PANTHER" id="PTHR47903">
    <property type="entry name" value="OS07G0636400 PROTEIN"/>
    <property type="match status" value="1"/>
</dbReference>
<dbReference type="InterPro" id="IPR004038">
    <property type="entry name" value="Ribosomal_eL8/eL30/eS12/Gad45"/>
</dbReference>
<dbReference type="GeneID" id="140005849"/>
<name>A0ABM4U708_COFAR</name>
<dbReference type="PANTHER" id="PTHR47903:SF2">
    <property type="entry name" value="OS07G0636400 PROTEIN"/>
    <property type="match status" value="1"/>
</dbReference>
<dbReference type="InterPro" id="IPR029064">
    <property type="entry name" value="Ribosomal_eL30-like_sf"/>
</dbReference>
<proteinExistence type="predicted"/>
<dbReference type="RefSeq" id="XP_071903062.1">
    <property type="nucleotide sequence ID" value="XM_072046961.1"/>
</dbReference>
<dbReference type="Proteomes" id="UP001652660">
    <property type="component" value="Chromosome 4e"/>
</dbReference>
<accession>A0ABM4U708</accession>
<feature type="domain" description="Ribosomal protein eL8/eL30/eS12/Gadd45" evidence="1">
    <location>
        <begin position="103"/>
        <end position="164"/>
    </location>
</feature>
<sequence>MRSRNKPNKASTVELSTSDPKQQLCYEGESLLRLLELIRREIESARNLDRALPEKVWLKQQFSVGVNDVTRVLERMQSLSSVKSSPQEQSLHGSHNMKMPSVQLQAILLASDCNPRWLSKHLPNLAHSRGVPILFVRDKKGGSLRLGELLKLKTAIAIGIKARGNVINQFVEKLLDNEIQVAVST</sequence>
<evidence type="ECO:0000259" key="1">
    <source>
        <dbReference type="Pfam" id="PF01248"/>
    </source>
</evidence>
<dbReference type="Gene3D" id="3.30.1330.30">
    <property type="match status" value="1"/>
</dbReference>
<keyword evidence="2" id="KW-1185">Reference proteome</keyword>
<reference evidence="3" key="1">
    <citation type="submission" date="2025-08" db="UniProtKB">
        <authorList>
            <consortium name="RefSeq"/>
        </authorList>
    </citation>
    <scope>IDENTIFICATION</scope>
    <source>
        <tissue evidence="3">Leaves</tissue>
    </source>
</reference>
<gene>
    <name evidence="3" type="primary">LOC140005849</name>
</gene>
<evidence type="ECO:0000313" key="3">
    <source>
        <dbReference type="RefSeq" id="XP_071903062.1"/>
    </source>
</evidence>
<dbReference type="SUPFAM" id="SSF55315">
    <property type="entry name" value="L30e-like"/>
    <property type="match status" value="1"/>
</dbReference>
<evidence type="ECO:0000313" key="2">
    <source>
        <dbReference type="Proteomes" id="UP001652660"/>
    </source>
</evidence>
<organism evidence="2 3">
    <name type="scientific">Coffea arabica</name>
    <name type="common">Arabian coffee</name>
    <dbReference type="NCBI Taxonomy" id="13443"/>
    <lineage>
        <taxon>Eukaryota</taxon>
        <taxon>Viridiplantae</taxon>
        <taxon>Streptophyta</taxon>
        <taxon>Embryophyta</taxon>
        <taxon>Tracheophyta</taxon>
        <taxon>Spermatophyta</taxon>
        <taxon>Magnoliopsida</taxon>
        <taxon>eudicotyledons</taxon>
        <taxon>Gunneridae</taxon>
        <taxon>Pentapetalae</taxon>
        <taxon>asterids</taxon>
        <taxon>lamiids</taxon>
        <taxon>Gentianales</taxon>
        <taxon>Rubiaceae</taxon>
        <taxon>Ixoroideae</taxon>
        <taxon>Gardenieae complex</taxon>
        <taxon>Bertiereae - Coffeeae clade</taxon>
        <taxon>Coffeeae</taxon>
        <taxon>Coffea</taxon>
    </lineage>
</organism>
<protein>
    <recommendedName>
        <fullName evidence="1">Ribosomal protein eL8/eL30/eS12/Gadd45 domain-containing protein</fullName>
    </recommendedName>
</protein>